<dbReference type="EMBL" id="FN649760">
    <property type="protein sequence ID" value="CBN74651.1"/>
    <property type="molecule type" value="Genomic_DNA"/>
</dbReference>
<dbReference type="eggNOG" id="KOG1307">
    <property type="taxonomic scope" value="Eukaryota"/>
</dbReference>
<dbReference type="PANTHER" id="PTHR10846">
    <property type="entry name" value="SODIUM/POTASSIUM/CALCIUM EXCHANGER"/>
    <property type="match status" value="1"/>
</dbReference>
<dbReference type="InterPro" id="IPR004837">
    <property type="entry name" value="NaCa_Exmemb"/>
</dbReference>
<feature type="transmembrane region" description="Helical" evidence="8">
    <location>
        <begin position="475"/>
        <end position="494"/>
    </location>
</feature>
<dbReference type="GO" id="GO:0005262">
    <property type="term" value="F:calcium channel activity"/>
    <property type="evidence" value="ECO:0007669"/>
    <property type="project" value="TreeGrafter"/>
</dbReference>
<dbReference type="AlphaFoldDB" id="D8LLM0"/>
<feature type="domain" description="Sodium/calcium exchanger membrane region" evidence="9">
    <location>
        <begin position="379"/>
        <end position="549"/>
    </location>
</feature>
<evidence type="ECO:0000313" key="11">
    <source>
        <dbReference type="Proteomes" id="UP000002630"/>
    </source>
</evidence>
<keyword evidence="3" id="KW-0050">Antiport</keyword>
<dbReference type="STRING" id="2880.D8LLM0"/>
<feature type="region of interest" description="Disordered" evidence="7">
    <location>
        <begin position="209"/>
        <end position="231"/>
    </location>
</feature>
<feature type="transmembrane region" description="Helical" evidence="8">
    <location>
        <begin position="506"/>
        <end position="527"/>
    </location>
</feature>
<dbReference type="InParanoid" id="D8LLM0"/>
<feature type="transmembrane region" description="Helical" evidence="8">
    <location>
        <begin position="132"/>
        <end position="152"/>
    </location>
</feature>
<evidence type="ECO:0000256" key="2">
    <source>
        <dbReference type="ARBA" id="ARBA00005364"/>
    </source>
</evidence>
<dbReference type="Gene3D" id="1.20.1420.30">
    <property type="entry name" value="NCX, central ion-binding region"/>
    <property type="match status" value="2"/>
</dbReference>
<evidence type="ECO:0000256" key="6">
    <source>
        <dbReference type="ARBA" id="ARBA00023136"/>
    </source>
</evidence>
<evidence type="ECO:0000256" key="7">
    <source>
        <dbReference type="SAM" id="MobiDB-lite"/>
    </source>
</evidence>
<feature type="transmembrane region" description="Helical" evidence="8">
    <location>
        <begin position="379"/>
        <end position="398"/>
    </location>
</feature>
<protein>
    <recommendedName>
        <fullName evidence="9">Sodium/calcium exchanger membrane region domain-containing protein</fullName>
    </recommendedName>
</protein>
<dbReference type="GO" id="GO:0005886">
    <property type="term" value="C:plasma membrane"/>
    <property type="evidence" value="ECO:0007669"/>
    <property type="project" value="TreeGrafter"/>
</dbReference>
<feature type="transmembrane region" description="Helical" evidence="8">
    <location>
        <begin position="26"/>
        <end position="44"/>
    </location>
</feature>
<dbReference type="OrthoDB" id="2127281at2759"/>
<dbReference type="GO" id="GO:0008273">
    <property type="term" value="F:calcium, potassium:sodium antiporter activity"/>
    <property type="evidence" value="ECO:0007669"/>
    <property type="project" value="TreeGrafter"/>
</dbReference>
<evidence type="ECO:0000256" key="1">
    <source>
        <dbReference type="ARBA" id="ARBA00004141"/>
    </source>
</evidence>
<accession>D8LLM0</accession>
<keyword evidence="3" id="KW-0813">Transport</keyword>
<evidence type="ECO:0000313" key="10">
    <source>
        <dbReference type="EMBL" id="CBN74651.1"/>
    </source>
</evidence>
<dbReference type="GO" id="GO:0006874">
    <property type="term" value="P:intracellular calcium ion homeostasis"/>
    <property type="evidence" value="ECO:0007669"/>
    <property type="project" value="TreeGrafter"/>
</dbReference>
<keyword evidence="4 8" id="KW-0812">Transmembrane</keyword>
<feature type="transmembrane region" description="Helical" evidence="8">
    <location>
        <begin position="533"/>
        <end position="554"/>
    </location>
</feature>
<dbReference type="Pfam" id="PF01699">
    <property type="entry name" value="Na_Ca_ex"/>
    <property type="match status" value="2"/>
</dbReference>
<comment type="similarity">
    <text evidence="2">Belongs to the Ca(2+):cation antiporter (CaCA) (TC 2.A.19) family. SLC24A subfamily.</text>
</comment>
<keyword evidence="5 8" id="KW-1133">Transmembrane helix</keyword>
<evidence type="ECO:0000256" key="8">
    <source>
        <dbReference type="SAM" id="Phobius"/>
    </source>
</evidence>
<name>D8LLM0_ECTSI</name>
<keyword evidence="11" id="KW-1185">Reference proteome</keyword>
<dbReference type="Proteomes" id="UP000002630">
    <property type="component" value="Unassembled WGS sequence"/>
</dbReference>
<evidence type="ECO:0000256" key="3">
    <source>
        <dbReference type="ARBA" id="ARBA00022449"/>
    </source>
</evidence>
<evidence type="ECO:0000256" key="4">
    <source>
        <dbReference type="ARBA" id="ARBA00022692"/>
    </source>
</evidence>
<comment type="subcellular location">
    <subcellularLocation>
        <location evidence="1">Membrane</location>
        <topology evidence="1">Multi-pass membrane protein</topology>
    </subcellularLocation>
</comment>
<keyword evidence="6 8" id="KW-0472">Membrane</keyword>
<evidence type="ECO:0000256" key="5">
    <source>
        <dbReference type="ARBA" id="ARBA00022989"/>
    </source>
</evidence>
<feature type="transmembrane region" description="Helical" evidence="8">
    <location>
        <begin position="158"/>
        <end position="177"/>
    </location>
</feature>
<sequence>MADEEEEEGAAAACADNAFSGGGAGTVMLLVVAILFTFNGLAIVCDEFFQASLEKISEVLGLTPDVAGATFLAAGSSAPELFTSIADVFGPSNSIGVGTIVGSAMFNVLVIVALSAAVAVKSGTSGTIDHRVVARDVSFYTCSIFMLVAAASDGEIRWWEALIMVLAYGLYIVFMVYNSRILEMCSAPKGTVLPTVGGPELEALEPLEKAAAGSEEGEGDGGGRRGSQHLNRRASRALRVSLLQERRTSQGRRASYVAANEGNEDPMAAAAAAAVASVKKGSTARLSWDGQTGGSGGGAYTEGTVAAKSGAAAVVEGNKAAPEGTSGGYQIVGEETGDDLLAWPEGWMERFLFVFGLPFLVGLSLTVPDCSRPEYEKYYILTFVMSISWISIISSYMVTLATGAACILGVSAIVMGVLVLAVGTSVPDMIGSMIAAKNGEASVGALPLLPTHEPTHPHIHGRGDMAIANAIGSNVFNILLGLGGPWLFSSLVSGEPTAVDSEGATTALIILFCAVLMFVVSLILSRWNMNTKLAYSLLFTYASYVVYTITAEALK</sequence>
<gene>
    <name evidence="10" type="ORF">Esi_0037_0056</name>
</gene>
<dbReference type="PANTHER" id="PTHR10846:SF8">
    <property type="entry name" value="INNER MEMBRANE PROTEIN YRBG"/>
    <property type="match status" value="1"/>
</dbReference>
<feature type="transmembrane region" description="Helical" evidence="8">
    <location>
        <begin position="95"/>
        <end position="120"/>
    </location>
</feature>
<feature type="transmembrane region" description="Helical" evidence="8">
    <location>
        <begin position="405"/>
        <end position="423"/>
    </location>
</feature>
<evidence type="ECO:0000259" key="9">
    <source>
        <dbReference type="Pfam" id="PF01699"/>
    </source>
</evidence>
<feature type="domain" description="Sodium/calcium exchanger membrane region" evidence="9">
    <location>
        <begin position="32"/>
        <end position="176"/>
    </location>
</feature>
<dbReference type="InterPro" id="IPR004481">
    <property type="entry name" value="K/Na/Ca-exchanger"/>
</dbReference>
<organism evidence="10 11">
    <name type="scientific">Ectocarpus siliculosus</name>
    <name type="common">Brown alga</name>
    <name type="synonym">Conferva siliculosa</name>
    <dbReference type="NCBI Taxonomy" id="2880"/>
    <lineage>
        <taxon>Eukaryota</taxon>
        <taxon>Sar</taxon>
        <taxon>Stramenopiles</taxon>
        <taxon>Ochrophyta</taxon>
        <taxon>PX clade</taxon>
        <taxon>Phaeophyceae</taxon>
        <taxon>Ectocarpales</taxon>
        <taxon>Ectocarpaceae</taxon>
        <taxon>Ectocarpus</taxon>
    </lineage>
</organism>
<reference evidence="10 11" key="1">
    <citation type="journal article" date="2010" name="Nature">
        <title>The Ectocarpus genome and the independent evolution of multicellularity in brown algae.</title>
        <authorList>
            <person name="Cock J.M."/>
            <person name="Sterck L."/>
            <person name="Rouze P."/>
            <person name="Scornet D."/>
            <person name="Allen A.E."/>
            <person name="Amoutzias G."/>
            <person name="Anthouard V."/>
            <person name="Artiguenave F."/>
            <person name="Aury J.M."/>
            <person name="Badger J.H."/>
            <person name="Beszteri B."/>
            <person name="Billiau K."/>
            <person name="Bonnet E."/>
            <person name="Bothwell J.H."/>
            <person name="Bowler C."/>
            <person name="Boyen C."/>
            <person name="Brownlee C."/>
            <person name="Carrano C.J."/>
            <person name="Charrier B."/>
            <person name="Cho G.Y."/>
            <person name="Coelho S.M."/>
            <person name="Collen J."/>
            <person name="Corre E."/>
            <person name="Da Silva C."/>
            <person name="Delage L."/>
            <person name="Delaroque N."/>
            <person name="Dittami S.M."/>
            <person name="Doulbeau S."/>
            <person name="Elias M."/>
            <person name="Farnham G."/>
            <person name="Gachon C.M."/>
            <person name="Gschloessl B."/>
            <person name="Heesch S."/>
            <person name="Jabbari K."/>
            <person name="Jubin C."/>
            <person name="Kawai H."/>
            <person name="Kimura K."/>
            <person name="Kloareg B."/>
            <person name="Kupper F.C."/>
            <person name="Lang D."/>
            <person name="Le Bail A."/>
            <person name="Leblanc C."/>
            <person name="Lerouge P."/>
            <person name="Lohr M."/>
            <person name="Lopez P.J."/>
            <person name="Martens C."/>
            <person name="Maumus F."/>
            <person name="Michel G."/>
            <person name="Miranda-Saavedra D."/>
            <person name="Morales J."/>
            <person name="Moreau H."/>
            <person name="Motomura T."/>
            <person name="Nagasato C."/>
            <person name="Napoli C.A."/>
            <person name="Nelson D.R."/>
            <person name="Nyvall-Collen P."/>
            <person name="Peters A.F."/>
            <person name="Pommier C."/>
            <person name="Potin P."/>
            <person name="Poulain J."/>
            <person name="Quesneville H."/>
            <person name="Read B."/>
            <person name="Rensing S.A."/>
            <person name="Ritter A."/>
            <person name="Rousvoal S."/>
            <person name="Samanta M."/>
            <person name="Samson G."/>
            <person name="Schroeder D.C."/>
            <person name="Segurens B."/>
            <person name="Strittmatter M."/>
            <person name="Tonon T."/>
            <person name="Tregear J.W."/>
            <person name="Valentin K."/>
            <person name="von Dassow P."/>
            <person name="Yamagishi T."/>
            <person name="Van de Peer Y."/>
            <person name="Wincker P."/>
        </authorList>
    </citation>
    <scope>NUCLEOTIDE SEQUENCE [LARGE SCALE GENOMIC DNA]</scope>
    <source>
        <strain evidence="11">Ec32 / CCAP1310/4</strain>
    </source>
</reference>
<dbReference type="InterPro" id="IPR044880">
    <property type="entry name" value="NCX_ion-bd_dom_sf"/>
</dbReference>
<proteinExistence type="inferred from homology"/>